<dbReference type="Gene3D" id="1.20.140.150">
    <property type="match status" value="1"/>
</dbReference>
<evidence type="ECO:0000313" key="3">
    <source>
        <dbReference type="Proteomes" id="UP000714275"/>
    </source>
</evidence>
<dbReference type="Proteomes" id="UP000714275">
    <property type="component" value="Unassembled WGS sequence"/>
</dbReference>
<proteinExistence type="predicted"/>
<dbReference type="EMBL" id="JABBWD010000023">
    <property type="protein sequence ID" value="KAG1776945.1"/>
    <property type="molecule type" value="Genomic_DNA"/>
</dbReference>
<organism evidence="2 3">
    <name type="scientific">Suillus placidus</name>
    <dbReference type="NCBI Taxonomy" id="48579"/>
    <lineage>
        <taxon>Eukaryota</taxon>
        <taxon>Fungi</taxon>
        <taxon>Dikarya</taxon>
        <taxon>Basidiomycota</taxon>
        <taxon>Agaricomycotina</taxon>
        <taxon>Agaricomycetes</taxon>
        <taxon>Agaricomycetidae</taxon>
        <taxon>Boletales</taxon>
        <taxon>Suillineae</taxon>
        <taxon>Suillaceae</taxon>
        <taxon>Suillus</taxon>
    </lineage>
</organism>
<feature type="transmembrane region" description="Helical" evidence="1">
    <location>
        <begin position="173"/>
        <end position="197"/>
    </location>
</feature>
<feature type="transmembrane region" description="Helical" evidence="1">
    <location>
        <begin position="101"/>
        <end position="121"/>
    </location>
</feature>
<dbReference type="OrthoDB" id="61370at2759"/>
<dbReference type="AlphaFoldDB" id="A0A9P6ZVD4"/>
<accession>A0A9P6ZVD4</accession>
<keyword evidence="1" id="KW-1133">Transmembrane helix</keyword>
<feature type="transmembrane region" description="Helical" evidence="1">
    <location>
        <begin position="133"/>
        <end position="153"/>
    </location>
</feature>
<keyword evidence="1" id="KW-0472">Membrane</keyword>
<gene>
    <name evidence="2" type="ORF">EV702DRAFT_1104432</name>
</gene>
<evidence type="ECO:0000313" key="2">
    <source>
        <dbReference type="EMBL" id="KAG1776945.1"/>
    </source>
</evidence>
<evidence type="ECO:0000256" key="1">
    <source>
        <dbReference type="SAM" id="Phobius"/>
    </source>
</evidence>
<comment type="caution">
    <text evidence="2">The sequence shown here is derived from an EMBL/GenBank/DDBJ whole genome shotgun (WGS) entry which is preliminary data.</text>
</comment>
<feature type="transmembrane region" description="Helical" evidence="1">
    <location>
        <begin position="7"/>
        <end position="26"/>
    </location>
</feature>
<keyword evidence="1" id="KW-0812">Transmembrane</keyword>
<reference evidence="2" key="1">
    <citation type="journal article" date="2020" name="New Phytol.">
        <title>Comparative genomics reveals dynamic genome evolution in host specialist ectomycorrhizal fungi.</title>
        <authorList>
            <person name="Lofgren L.A."/>
            <person name="Nguyen N.H."/>
            <person name="Vilgalys R."/>
            <person name="Ruytinx J."/>
            <person name="Liao H.L."/>
            <person name="Branco S."/>
            <person name="Kuo A."/>
            <person name="LaButti K."/>
            <person name="Lipzen A."/>
            <person name="Andreopoulos W."/>
            <person name="Pangilinan J."/>
            <person name="Riley R."/>
            <person name="Hundley H."/>
            <person name="Na H."/>
            <person name="Barry K."/>
            <person name="Grigoriev I.V."/>
            <person name="Stajich J.E."/>
            <person name="Kennedy P.G."/>
        </authorList>
    </citation>
    <scope>NUCLEOTIDE SEQUENCE</scope>
    <source>
        <strain evidence="2">DOB743</strain>
    </source>
</reference>
<sequence length="233" mass="25940">MRKTSYAATFAAVLIIIVINILSARLPDWLIAKYDIANAQVTVRYGLMKRCERSTITFPGPSKGGRLEYTNYECRQFPLRVQDKCDDENRLFCALWTSAQYFTELGIGFASMGLVALVIGVSTHSRRRRVWRAVAGLVILHAVFQLVTFILVTELYRKDRFPAFEHAKPGVGYVLNAVSWISGFAVGAGVIVTGVAADRGQKWAAGNRSYTPIQGYGQRSRAYRQVQGYGTNA</sequence>
<protein>
    <submittedName>
        <fullName evidence="2">Uncharacterized protein</fullName>
    </submittedName>
</protein>
<name>A0A9P6ZVD4_9AGAM</name>
<keyword evidence="3" id="KW-1185">Reference proteome</keyword>